<protein>
    <recommendedName>
        <fullName evidence="3">Isocitrate lyase/PEP mutase family protein</fullName>
    </recommendedName>
</protein>
<dbReference type="RefSeq" id="WP_010925873.1">
    <property type="nucleotide sequence ID" value="NC_002927.3"/>
</dbReference>
<dbReference type="Proteomes" id="UP000001027">
    <property type="component" value="Chromosome"/>
</dbReference>
<dbReference type="Pfam" id="PF13714">
    <property type="entry name" value="PEP_mutase"/>
    <property type="match status" value="1"/>
</dbReference>
<dbReference type="AlphaFoldDB" id="A0A0H3LM86"/>
<dbReference type="PANTHER" id="PTHR42905:SF5">
    <property type="entry name" value="CARBOXYVINYL-CARBOXYPHOSPHONATE PHOSPHORYLMUTASE, CHLOROPLASTIC"/>
    <property type="match status" value="1"/>
</dbReference>
<dbReference type="EMBL" id="BX640438">
    <property type="protein sequence ID" value="CAE31053.1"/>
    <property type="molecule type" value="Genomic_DNA"/>
</dbReference>
<sequence>MTKTRHAFRRQLEAGSGSILAAGVGDAGQARLVERVGYPAVYISGSYVNHTRGYPDGTLTLSEIAQRISEVADRVNIPVIADADEGFGSVLKIARTVHEFERAGAAALHLEDFAIKKHGLPLPVQDMVTHLKVALDTRTDPDMLIIARTDAMSPWRDGIHARRAACEEEAFERALRYCDAGADAIMPLFATNSWLERYGPRIPKPLVVLGGAPKNWGAEAAGVAEPEKAASELLAWNVRMVIYATNMLSRAHRFMTQEYGRWLQDGKFDVRPEDEADRADANVLVGLPEKERILQKYPVG</sequence>
<dbReference type="GO" id="GO:0016833">
    <property type="term" value="F:oxo-acid-lyase activity"/>
    <property type="evidence" value="ECO:0007669"/>
    <property type="project" value="UniProtKB-ARBA"/>
</dbReference>
<dbReference type="SUPFAM" id="SSF51621">
    <property type="entry name" value="Phosphoenolpyruvate/pyruvate domain"/>
    <property type="match status" value="1"/>
</dbReference>
<gene>
    <name evidence="1" type="ordered locus">BB0553</name>
</gene>
<evidence type="ECO:0000313" key="2">
    <source>
        <dbReference type="Proteomes" id="UP000001027"/>
    </source>
</evidence>
<dbReference type="HOGENOM" id="CLU_027389_3_2_4"/>
<evidence type="ECO:0008006" key="3">
    <source>
        <dbReference type="Google" id="ProtNLM"/>
    </source>
</evidence>
<dbReference type="PANTHER" id="PTHR42905">
    <property type="entry name" value="PHOSPHOENOLPYRUVATE CARBOXYLASE"/>
    <property type="match status" value="1"/>
</dbReference>
<dbReference type="Gene3D" id="3.20.20.60">
    <property type="entry name" value="Phosphoenolpyruvate-binding domains"/>
    <property type="match status" value="1"/>
</dbReference>
<dbReference type="InterPro" id="IPR040442">
    <property type="entry name" value="Pyrv_kinase-like_dom_sf"/>
</dbReference>
<name>A0A0H3LM86_BORBR</name>
<dbReference type="KEGG" id="bbr:BB0553"/>
<organism evidence="1 2">
    <name type="scientific">Bordetella bronchiseptica (strain ATCC BAA-588 / NCTC 13252 / RB50)</name>
    <name type="common">Alcaligenes bronchisepticus</name>
    <dbReference type="NCBI Taxonomy" id="257310"/>
    <lineage>
        <taxon>Bacteria</taxon>
        <taxon>Pseudomonadati</taxon>
        <taxon>Pseudomonadota</taxon>
        <taxon>Betaproteobacteria</taxon>
        <taxon>Burkholderiales</taxon>
        <taxon>Alcaligenaceae</taxon>
        <taxon>Bordetella</taxon>
    </lineage>
</organism>
<proteinExistence type="predicted"/>
<dbReference type="InterPro" id="IPR039556">
    <property type="entry name" value="ICL/PEPM"/>
</dbReference>
<dbReference type="eggNOG" id="COG2513">
    <property type="taxonomic scope" value="Bacteria"/>
</dbReference>
<evidence type="ECO:0000313" key="1">
    <source>
        <dbReference type="EMBL" id="CAE31053.1"/>
    </source>
</evidence>
<reference evidence="1 2" key="1">
    <citation type="journal article" date="2003" name="Nat. Genet.">
        <title>Comparative analysis of the genome sequences of Bordetella pertussis, Bordetella parapertussis and Bordetella bronchiseptica.</title>
        <authorList>
            <person name="Parkhill J."/>
            <person name="Sebaihia M."/>
            <person name="Preston A."/>
            <person name="Murphy L.D."/>
            <person name="Thomson N.R."/>
            <person name="Harris D.E."/>
            <person name="Holden M.T.G."/>
            <person name="Churcher C.M."/>
            <person name="Bentley S.D."/>
            <person name="Mungall K.L."/>
            <person name="Cerdeno-Tarraga A.-M."/>
            <person name="Temple L."/>
            <person name="James K.D."/>
            <person name="Harris B."/>
            <person name="Quail M.A."/>
            <person name="Achtman M."/>
            <person name="Atkin R."/>
            <person name="Baker S."/>
            <person name="Basham D."/>
            <person name="Bason N."/>
            <person name="Cherevach I."/>
            <person name="Chillingworth T."/>
            <person name="Collins M."/>
            <person name="Cronin A."/>
            <person name="Davis P."/>
            <person name="Doggett J."/>
            <person name="Feltwell T."/>
            <person name="Goble A."/>
            <person name="Hamlin N."/>
            <person name="Hauser H."/>
            <person name="Holroyd S."/>
            <person name="Jagels K."/>
            <person name="Leather S."/>
            <person name="Moule S."/>
            <person name="Norberczak H."/>
            <person name="O'Neil S."/>
            <person name="Ormond D."/>
            <person name="Price C."/>
            <person name="Rabbinowitsch E."/>
            <person name="Rutter S."/>
            <person name="Sanders M."/>
            <person name="Saunders D."/>
            <person name="Seeger K."/>
            <person name="Sharp S."/>
            <person name="Simmonds M."/>
            <person name="Skelton J."/>
            <person name="Squares R."/>
            <person name="Squares S."/>
            <person name="Stevens K."/>
            <person name="Unwin L."/>
            <person name="Whitehead S."/>
            <person name="Barrell B.G."/>
            <person name="Maskell D.J."/>
        </authorList>
    </citation>
    <scope>NUCLEOTIDE SEQUENCE [LARGE SCALE GENOMIC DNA]</scope>
    <source>
        <strain evidence="1 2">ATCC BAA-588 / NCTC 13252 / RB50</strain>
    </source>
</reference>
<dbReference type="CDD" id="cd00377">
    <property type="entry name" value="ICL_PEPM"/>
    <property type="match status" value="1"/>
</dbReference>
<accession>A0A0H3LM86</accession>
<dbReference type="InterPro" id="IPR015813">
    <property type="entry name" value="Pyrv/PenolPyrv_kinase-like_dom"/>
</dbReference>